<reference evidence="2 3" key="1">
    <citation type="submission" date="2017-12" db="EMBL/GenBank/DDBJ databases">
        <title>Comparative genomics of Botrytis spp.</title>
        <authorList>
            <person name="Valero-Jimenez C.A."/>
            <person name="Tapia P."/>
            <person name="Veloso J."/>
            <person name="Silva-Moreno E."/>
            <person name="Staats M."/>
            <person name="Valdes J.H."/>
            <person name="Van Kan J.A.L."/>
        </authorList>
    </citation>
    <scope>NUCLEOTIDE SEQUENCE [LARGE SCALE GENOMIC DNA]</scope>
    <source>
        <strain evidence="2 3">MUCL11595</strain>
    </source>
</reference>
<dbReference type="OrthoDB" id="3562423at2759"/>
<organism evidence="2 3">
    <name type="scientific">Botryotinia convoluta</name>
    <dbReference type="NCBI Taxonomy" id="54673"/>
    <lineage>
        <taxon>Eukaryota</taxon>
        <taxon>Fungi</taxon>
        <taxon>Dikarya</taxon>
        <taxon>Ascomycota</taxon>
        <taxon>Pezizomycotina</taxon>
        <taxon>Leotiomycetes</taxon>
        <taxon>Helotiales</taxon>
        <taxon>Sclerotiniaceae</taxon>
        <taxon>Botryotinia</taxon>
    </lineage>
</organism>
<proteinExistence type="predicted"/>
<name>A0A4Z1HG39_9HELO</name>
<comment type="caution">
    <text evidence="2">The sequence shown here is derived from an EMBL/GenBank/DDBJ whole genome shotgun (WGS) entry which is preliminary data.</text>
</comment>
<accession>A0A4Z1HG39</accession>
<feature type="region of interest" description="Disordered" evidence="1">
    <location>
        <begin position="1"/>
        <end position="48"/>
    </location>
</feature>
<dbReference type="EMBL" id="PQXN01000254">
    <property type="protein sequence ID" value="TGO48019.1"/>
    <property type="molecule type" value="Genomic_DNA"/>
</dbReference>
<keyword evidence="3" id="KW-1185">Reference proteome</keyword>
<sequence>MSSRLLTSPIDLRRSKGHRTSHSASYPPQQLTEISSLKEKPLPAAPKASTGVLRRLIPRRRDSIALPRVVEGLNRGIERVRRHSLRAGAGLGLKSPATPKTINPETTPRSISISKSTTKPTTSSLLTSKIALKTATAEGGEEDK</sequence>
<feature type="compositionally biased region" description="Low complexity" evidence="1">
    <location>
        <begin position="106"/>
        <end position="125"/>
    </location>
</feature>
<dbReference type="Proteomes" id="UP000297527">
    <property type="component" value="Unassembled WGS sequence"/>
</dbReference>
<feature type="region of interest" description="Disordered" evidence="1">
    <location>
        <begin position="89"/>
        <end position="125"/>
    </location>
</feature>
<gene>
    <name evidence="2" type="ORF">BCON_0255g00040</name>
</gene>
<protein>
    <submittedName>
        <fullName evidence="2">Uncharacterized protein</fullName>
    </submittedName>
</protein>
<evidence type="ECO:0000256" key="1">
    <source>
        <dbReference type="SAM" id="MobiDB-lite"/>
    </source>
</evidence>
<evidence type="ECO:0000313" key="2">
    <source>
        <dbReference type="EMBL" id="TGO48019.1"/>
    </source>
</evidence>
<feature type="compositionally biased region" description="Polar residues" evidence="1">
    <location>
        <begin position="22"/>
        <end position="35"/>
    </location>
</feature>
<dbReference type="AlphaFoldDB" id="A0A4Z1HG39"/>
<evidence type="ECO:0000313" key="3">
    <source>
        <dbReference type="Proteomes" id="UP000297527"/>
    </source>
</evidence>